<dbReference type="SMART" id="SM00248">
    <property type="entry name" value="ANK"/>
    <property type="match status" value="5"/>
</dbReference>
<evidence type="ECO:0000313" key="2">
    <source>
        <dbReference type="Proteomes" id="UP000030745"/>
    </source>
</evidence>
<dbReference type="VEuPathDB" id="FungiDB:SPRG_02703"/>
<dbReference type="InterPro" id="IPR036770">
    <property type="entry name" value="Ankyrin_rpt-contain_sf"/>
</dbReference>
<dbReference type="EMBL" id="KK583195">
    <property type="protein sequence ID" value="KDO32225.1"/>
    <property type="molecule type" value="Genomic_DNA"/>
</dbReference>
<keyword evidence="2" id="KW-1185">Reference proteome</keyword>
<organism evidence="1 2">
    <name type="scientific">Saprolegnia parasitica (strain CBS 223.65)</name>
    <dbReference type="NCBI Taxonomy" id="695850"/>
    <lineage>
        <taxon>Eukaryota</taxon>
        <taxon>Sar</taxon>
        <taxon>Stramenopiles</taxon>
        <taxon>Oomycota</taxon>
        <taxon>Saprolegniomycetes</taxon>
        <taxon>Saprolegniales</taxon>
        <taxon>Saprolegniaceae</taxon>
        <taxon>Saprolegnia</taxon>
    </lineage>
</organism>
<dbReference type="GeneID" id="24125245"/>
<name>A0A067CSL9_SAPPC</name>
<dbReference type="RefSeq" id="XP_012196683.1">
    <property type="nucleotide sequence ID" value="XM_012341293.1"/>
</dbReference>
<dbReference type="Gene3D" id="1.25.40.20">
    <property type="entry name" value="Ankyrin repeat-containing domain"/>
    <property type="match status" value="3"/>
</dbReference>
<dbReference type="PANTHER" id="PTHR46586">
    <property type="entry name" value="ANKYRIN REPEAT-CONTAINING PROTEIN"/>
    <property type="match status" value="1"/>
</dbReference>
<reference evidence="1 2" key="1">
    <citation type="journal article" date="2013" name="PLoS Genet.">
        <title>Distinctive expansion of potential virulence genes in the genome of the oomycete fish pathogen Saprolegnia parasitica.</title>
        <authorList>
            <person name="Jiang R.H."/>
            <person name="de Bruijn I."/>
            <person name="Haas B.J."/>
            <person name="Belmonte R."/>
            <person name="Lobach L."/>
            <person name="Christie J."/>
            <person name="van den Ackerveken G."/>
            <person name="Bottin A."/>
            <person name="Bulone V."/>
            <person name="Diaz-Moreno S.M."/>
            <person name="Dumas B."/>
            <person name="Fan L."/>
            <person name="Gaulin E."/>
            <person name="Govers F."/>
            <person name="Grenville-Briggs L.J."/>
            <person name="Horner N.R."/>
            <person name="Levin J.Z."/>
            <person name="Mammella M."/>
            <person name="Meijer H.J."/>
            <person name="Morris P."/>
            <person name="Nusbaum C."/>
            <person name="Oome S."/>
            <person name="Phillips A.J."/>
            <person name="van Rooyen D."/>
            <person name="Rzeszutek E."/>
            <person name="Saraiva M."/>
            <person name="Secombes C.J."/>
            <person name="Seidl M.F."/>
            <person name="Snel B."/>
            <person name="Stassen J.H."/>
            <person name="Sykes S."/>
            <person name="Tripathy S."/>
            <person name="van den Berg H."/>
            <person name="Vega-Arreguin J.C."/>
            <person name="Wawra S."/>
            <person name="Young S.K."/>
            <person name="Zeng Q."/>
            <person name="Dieguez-Uribeondo J."/>
            <person name="Russ C."/>
            <person name="Tyler B.M."/>
            <person name="van West P."/>
        </authorList>
    </citation>
    <scope>NUCLEOTIDE SEQUENCE [LARGE SCALE GENOMIC DNA]</scope>
    <source>
        <strain evidence="1 2">CBS 223.65</strain>
    </source>
</reference>
<dbReference type="InterPro" id="IPR002110">
    <property type="entry name" value="Ankyrin_rpt"/>
</dbReference>
<dbReference type="OrthoDB" id="10349992at2759"/>
<dbReference type="Proteomes" id="UP000030745">
    <property type="component" value="Unassembled WGS sequence"/>
</dbReference>
<dbReference type="SUPFAM" id="SSF48403">
    <property type="entry name" value="Ankyrin repeat"/>
    <property type="match status" value="1"/>
</dbReference>
<sequence length="581" mass="63968">MATFCSVVLAQPAIASIIFKLQFGVYEDIASRFRDFNHLVDAYPMTETDDTPYYALDGTFVTSYRVDDDGLAAKGFGAGSLYLSNHVTRDARFPLHLAICEGDLRAAQRIVACRPDLVYQEAIQAALMTGHLEIADFLLQTHAVDRNYDDEFFGRISRPLDAWLPSALVRTNNADALALLWRHRQLQWSDNLLRAASFQYAPRAIAFLYQHMPQAVYDSFVDDAATLGLLEIVIDLVARGANCTLAALDAAAVNGHVGVVRFLIEHCHHAPSRWTLQNAAAKGHLAVVTYLHELGTLDDAVMAAFSAAYYGHDDVAHYLVANRRVVDTTVRVDAPVSDLVLIAMHLLSIRHTLEQTASYLSTLTKKRTSGVLEIAAFSIERGVVLEATWMIDACERGDMDVVVYLHEHGAASSPQAIDTAVRYNQWAIVDFLMVHRTEGATLAGIELALARGQFDLIARLWARQPELRDDDLLRVACIESNADAVHFLLKGGVGKPRHLFFDAFCVRRGCLGALLPYVLDAPTPVENLAFLVETFAGIANCISKSNLLVIKAEMPTTFKLGPPHSCGGAPRRRDYVMVGGC</sequence>
<protein>
    <submittedName>
        <fullName evidence="1">Uncharacterized protein</fullName>
    </submittedName>
</protein>
<proteinExistence type="predicted"/>
<dbReference type="KEGG" id="spar:SPRG_02703"/>
<dbReference type="InterPro" id="IPR052050">
    <property type="entry name" value="SecEffector_AnkRepeat"/>
</dbReference>
<dbReference type="PANTHER" id="PTHR46586:SF3">
    <property type="entry name" value="ANKYRIN REPEAT-CONTAINING PROTEIN"/>
    <property type="match status" value="1"/>
</dbReference>
<dbReference type="STRING" id="695850.A0A067CSL9"/>
<evidence type="ECO:0000313" key="1">
    <source>
        <dbReference type="EMBL" id="KDO32225.1"/>
    </source>
</evidence>
<dbReference type="OMA" id="HMPQAVY"/>
<gene>
    <name evidence="1" type="ORF">SPRG_02703</name>
</gene>
<accession>A0A067CSL9</accession>
<dbReference type="AlphaFoldDB" id="A0A067CSL9"/>